<evidence type="ECO:0000259" key="1">
    <source>
        <dbReference type="Pfam" id="PF03781"/>
    </source>
</evidence>
<sequence length="298" mass="31809">MPPSCVGLAETCGPGSDESCCATAEAAPGGTFNRDNDTRYPATVSGFLLERFEVTVGRFRRFVEAYPGSKPAPGAGAHPLIEGSGWNAEWTSNLPADAAALKAAVNCSPTYKTWRDDTDGGTEHLPMNCLNWYVAFAFCAWDGGRLATEAEWNYAAAGGDEQRAYPWSNPASSTRIDNSYAVYDCAGDRSASGECAFSDIQAVGSRSPKGDGRWGQADLAGNLGEWVLDWYAANYPSECNDCANLIDATGRGFRGGNFDFDDSEQPRSTAPDLLSSRRNGLVPLISSTLFGARCARTP</sequence>
<evidence type="ECO:0000313" key="3">
    <source>
        <dbReference type="Proteomes" id="UP001217485"/>
    </source>
</evidence>
<dbReference type="Pfam" id="PF03781">
    <property type="entry name" value="FGE-sulfatase"/>
    <property type="match status" value="1"/>
</dbReference>
<reference evidence="2 3" key="1">
    <citation type="submission" date="2023-01" db="EMBL/GenBank/DDBJ databases">
        <title>Minimal conservation of predation-associated metabolite biosynthetic gene clusters underscores biosynthetic potential of Myxococcota including descriptions for ten novel species: Archangium lansinium sp. nov., Myxococcus landrumus sp. nov., Nannocystis bai.</title>
        <authorList>
            <person name="Ahearne A."/>
            <person name="Stevens C."/>
            <person name="Dowd S."/>
        </authorList>
    </citation>
    <scope>NUCLEOTIDE SEQUENCE [LARGE SCALE GENOMIC DNA]</scope>
    <source>
        <strain evidence="2 3">WIWO2</strain>
    </source>
</reference>
<accession>A0ABT5BXF5</accession>
<dbReference type="SUPFAM" id="SSF56436">
    <property type="entry name" value="C-type lectin-like"/>
    <property type="match status" value="1"/>
</dbReference>
<proteinExistence type="predicted"/>
<dbReference type="Gene3D" id="3.90.1580.10">
    <property type="entry name" value="paralog of FGE (formylglycine-generating enzyme)"/>
    <property type="match status" value="1"/>
</dbReference>
<dbReference type="PANTHER" id="PTHR23150:SF19">
    <property type="entry name" value="FORMYLGLYCINE-GENERATING ENZYME"/>
    <property type="match status" value="1"/>
</dbReference>
<dbReference type="EMBL" id="JAQNDK010000001">
    <property type="protein sequence ID" value="MDC0678855.1"/>
    <property type="molecule type" value="Genomic_DNA"/>
</dbReference>
<dbReference type="PANTHER" id="PTHR23150">
    <property type="entry name" value="SULFATASE MODIFYING FACTOR 1, 2"/>
    <property type="match status" value="1"/>
</dbReference>
<keyword evidence="3" id="KW-1185">Reference proteome</keyword>
<dbReference type="RefSeq" id="WP_272095699.1">
    <property type="nucleotide sequence ID" value="NZ_JAQNDK010000001.1"/>
</dbReference>
<organism evidence="2 3">
    <name type="scientific">Sorangium atrum</name>
    <dbReference type="NCBI Taxonomy" id="2995308"/>
    <lineage>
        <taxon>Bacteria</taxon>
        <taxon>Pseudomonadati</taxon>
        <taxon>Myxococcota</taxon>
        <taxon>Polyangia</taxon>
        <taxon>Polyangiales</taxon>
        <taxon>Polyangiaceae</taxon>
        <taxon>Sorangium</taxon>
    </lineage>
</organism>
<dbReference type="InterPro" id="IPR051043">
    <property type="entry name" value="Sulfatase_Mod_Factor_Kinase"/>
</dbReference>
<comment type="caution">
    <text evidence="2">The sequence shown here is derived from an EMBL/GenBank/DDBJ whole genome shotgun (WGS) entry which is preliminary data.</text>
</comment>
<dbReference type="InterPro" id="IPR016187">
    <property type="entry name" value="CTDL_fold"/>
</dbReference>
<dbReference type="InterPro" id="IPR005532">
    <property type="entry name" value="SUMF_dom"/>
</dbReference>
<dbReference type="InterPro" id="IPR042095">
    <property type="entry name" value="SUMF_sf"/>
</dbReference>
<protein>
    <submittedName>
        <fullName evidence="2">SUMF1/EgtB/PvdO family nonheme iron enzyme</fullName>
    </submittedName>
</protein>
<evidence type="ECO:0000313" key="2">
    <source>
        <dbReference type="EMBL" id="MDC0678855.1"/>
    </source>
</evidence>
<feature type="domain" description="Sulfatase-modifying factor enzyme-like" evidence="1">
    <location>
        <begin position="32"/>
        <end position="267"/>
    </location>
</feature>
<gene>
    <name evidence="2" type="ORF">POL72_14005</name>
</gene>
<name>A0ABT5BXF5_9BACT</name>
<dbReference type="Proteomes" id="UP001217485">
    <property type="component" value="Unassembled WGS sequence"/>
</dbReference>